<dbReference type="Proteomes" id="UP000601435">
    <property type="component" value="Unassembled WGS sequence"/>
</dbReference>
<dbReference type="EMBL" id="CAJNJA010056399">
    <property type="protein sequence ID" value="CAE7858645.1"/>
    <property type="molecule type" value="Genomic_DNA"/>
</dbReference>
<organism evidence="1 2">
    <name type="scientific">Symbiodinium necroappetens</name>
    <dbReference type="NCBI Taxonomy" id="1628268"/>
    <lineage>
        <taxon>Eukaryota</taxon>
        <taxon>Sar</taxon>
        <taxon>Alveolata</taxon>
        <taxon>Dinophyceae</taxon>
        <taxon>Suessiales</taxon>
        <taxon>Symbiodiniaceae</taxon>
        <taxon>Symbiodinium</taxon>
    </lineage>
</organism>
<proteinExistence type="predicted"/>
<dbReference type="OrthoDB" id="442191at2759"/>
<evidence type="ECO:0000313" key="1">
    <source>
        <dbReference type="EMBL" id="CAE7858645.1"/>
    </source>
</evidence>
<dbReference type="AlphaFoldDB" id="A0A813A804"/>
<accession>A0A813A804</accession>
<sequence>MMFSAGKGVLGFRLDHQIAYAKRASPSKQKRDGARAVAHRRHLEQQKEVAVSCRLCRKPGRSSSSRASARKRRLAWLAWRSDRHADLPQDKLWVLDRLRIAAETGTSAFGAFVSTFAPQKSVGRQRDCFPLATIAALSYKPPAFSTLRWAVLREFVNFVIAALNWLFGVSKTTRACQPHTGAQQSVIEFILDRVLSTLGRLQEVVPGSWEHHLPDFVPWTARPAPCTFQELEAGRVDNLSVAATCDPLPHLPPHVQDVVTSAKSMFQDAPCDLASFEKFSAGAREEYAKLVTLQLRCGKLGLATSCSGGGTSFTVGKPGGNRLREVWHGRRVSQAAQVPPKPRHLASPTALSFLECSKDRPLRVSKRDASCWFDQLELPASLRLFMAKPAVSTDELVKAGMTCQEQLLYMEAGHDWQEGQLFPVHHVWPMGFAWSSYIAQEVMLMICSRAGIQETSLLACDCETPSSFRSVAAVATDDVMFFSDAGPGVTRQAANAFDDEMTAQGALRNAKKDVNDQLNATCVGVDLVSGCYLDIPGRLLALLITFLFLSTQGRASPKQVHQLLGTLQWYDLLVRPKLSIYEAVYKFTGNKDDDVVVAIPPGVLAELACSLCLGVFWRCDLTRPFLPLLAATDASTEFGFGASVLQAPVSLVRQVARWAEKQGAFLIMDGGTATKSRLGPCHRLGVRLDQFSDIFSVRKKFSGHINVLEGEAFVLYLRWLLRARKHHGRRVVVLLDSAVWLGAAAKGRSSSQLNRLLRKVAALTLAGNLQLNLILVPSAENPSDAPSRGVRRRRKK</sequence>
<evidence type="ECO:0000313" key="2">
    <source>
        <dbReference type="Proteomes" id="UP000601435"/>
    </source>
</evidence>
<keyword evidence="2" id="KW-1185">Reference proteome</keyword>
<gene>
    <name evidence="1" type="primary">PDE9A</name>
    <name evidence="1" type="ORF">SNEC2469_LOCUS27091</name>
</gene>
<name>A0A813A804_9DINO</name>
<protein>
    <submittedName>
        <fullName evidence="1">PDE9A protein</fullName>
    </submittedName>
</protein>
<comment type="caution">
    <text evidence="1">The sequence shown here is derived from an EMBL/GenBank/DDBJ whole genome shotgun (WGS) entry which is preliminary data.</text>
</comment>
<reference evidence="1" key="1">
    <citation type="submission" date="2021-02" db="EMBL/GenBank/DDBJ databases">
        <authorList>
            <person name="Dougan E. K."/>
            <person name="Rhodes N."/>
            <person name="Thang M."/>
            <person name="Chan C."/>
        </authorList>
    </citation>
    <scope>NUCLEOTIDE SEQUENCE</scope>
</reference>